<dbReference type="EMBL" id="JADNRY010000011">
    <property type="protein sequence ID" value="KAF9074869.1"/>
    <property type="molecule type" value="Genomic_DNA"/>
</dbReference>
<proteinExistence type="inferred from homology"/>
<dbReference type="SUPFAM" id="SSF75011">
    <property type="entry name" value="3-carboxy-cis,cis-mucoante lactonizing enzyme"/>
    <property type="match status" value="1"/>
</dbReference>
<dbReference type="GO" id="GO:0017057">
    <property type="term" value="F:6-phosphogluconolactonase activity"/>
    <property type="evidence" value="ECO:0007669"/>
    <property type="project" value="TreeGrafter"/>
</dbReference>
<accession>A0A9P5UD69</accession>
<dbReference type="PANTHER" id="PTHR30344:SF7">
    <property type="entry name" value="DUF2415 DOMAIN-CONTAINING PROTEIN"/>
    <property type="match status" value="1"/>
</dbReference>
<dbReference type="Pfam" id="PF10282">
    <property type="entry name" value="Lactonase"/>
    <property type="match status" value="1"/>
</dbReference>
<comment type="caution">
    <text evidence="2">The sequence shown here is derived from an EMBL/GenBank/DDBJ whole genome shotgun (WGS) entry which is preliminary data.</text>
</comment>
<keyword evidence="3" id="KW-1185">Reference proteome</keyword>
<dbReference type="InterPro" id="IPR019405">
    <property type="entry name" value="Lactonase_7-beta_prop"/>
</dbReference>
<gene>
    <name evidence="2" type="ORF">BDP27DRAFT_1286976</name>
</gene>
<protein>
    <submittedName>
        <fullName evidence="2">3-carboxy-cis,cis-mucoante lactonizing enzyme</fullName>
    </submittedName>
</protein>
<name>A0A9P5UD69_9AGAR</name>
<evidence type="ECO:0000313" key="2">
    <source>
        <dbReference type="EMBL" id="KAF9074869.1"/>
    </source>
</evidence>
<comment type="similarity">
    <text evidence="1">Belongs to the cycloisomerase 2 family.</text>
</comment>
<dbReference type="OrthoDB" id="9972196at2759"/>
<dbReference type="Gene3D" id="2.130.10.10">
    <property type="entry name" value="YVTN repeat-like/Quinoprotein amine dehydrogenase"/>
    <property type="match status" value="1"/>
</dbReference>
<organism evidence="2 3">
    <name type="scientific">Rhodocollybia butyracea</name>
    <dbReference type="NCBI Taxonomy" id="206335"/>
    <lineage>
        <taxon>Eukaryota</taxon>
        <taxon>Fungi</taxon>
        <taxon>Dikarya</taxon>
        <taxon>Basidiomycota</taxon>
        <taxon>Agaricomycotina</taxon>
        <taxon>Agaricomycetes</taxon>
        <taxon>Agaricomycetidae</taxon>
        <taxon>Agaricales</taxon>
        <taxon>Marasmiineae</taxon>
        <taxon>Omphalotaceae</taxon>
        <taxon>Rhodocollybia</taxon>
    </lineage>
</organism>
<dbReference type="PANTHER" id="PTHR30344">
    <property type="entry name" value="6-PHOSPHOGLUCONOLACTONASE-RELATED"/>
    <property type="match status" value="1"/>
</dbReference>
<dbReference type="Proteomes" id="UP000772434">
    <property type="component" value="Unassembled WGS sequence"/>
</dbReference>
<evidence type="ECO:0000256" key="1">
    <source>
        <dbReference type="ARBA" id="ARBA00005564"/>
    </source>
</evidence>
<reference evidence="2" key="1">
    <citation type="submission" date="2020-11" db="EMBL/GenBank/DDBJ databases">
        <authorList>
            <consortium name="DOE Joint Genome Institute"/>
            <person name="Ahrendt S."/>
            <person name="Riley R."/>
            <person name="Andreopoulos W."/>
            <person name="Labutti K."/>
            <person name="Pangilinan J."/>
            <person name="Ruiz-Duenas F.J."/>
            <person name="Barrasa J.M."/>
            <person name="Sanchez-Garcia M."/>
            <person name="Camarero S."/>
            <person name="Miyauchi S."/>
            <person name="Serrano A."/>
            <person name="Linde D."/>
            <person name="Babiker R."/>
            <person name="Drula E."/>
            <person name="Ayuso-Fernandez I."/>
            <person name="Pacheco R."/>
            <person name="Padilla G."/>
            <person name="Ferreira P."/>
            <person name="Barriuso J."/>
            <person name="Kellner H."/>
            <person name="Castanera R."/>
            <person name="Alfaro M."/>
            <person name="Ramirez L."/>
            <person name="Pisabarro A.G."/>
            <person name="Kuo A."/>
            <person name="Tritt A."/>
            <person name="Lipzen A."/>
            <person name="He G."/>
            <person name="Yan M."/>
            <person name="Ng V."/>
            <person name="Cullen D."/>
            <person name="Martin F."/>
            <person name="Rosso M.-N."/>
            <person name="Henrissat B."/>
            <person name="Hibbett D."/>
            <person name="Martinez A.T."/>
            <person name="Grigoriev I.V."/>
        </authorList>
    </citation>
    <scope>NUCLEOTIDE SEQUENCE</scope>
    <source>
        <strain evidence="2">AH 40177</strain>
    </source>
</reference>
<evidence type="ECO:0000313" key="3">
    <source>
        <dbReference type="Proteomes" id="UP000772434"/>
    </source>
</evidence>
<sequence length="348" mass="37569">MPFTILSSSYSNSVYTISLDPESSTLKTSSIEIGYHPSWITFHPSDKSLAFTGLEQANGKIIAIKYDGNYKGTVVAESSSGGMHPCDLAVVKDELLIANYGNGTVSTLPVSKDAPYILAEAPTHTITLSGSGPNKGRQERSHAHQVFYSEEYDELFVPDLGGDRVYRLKQNANGVWTIESHIDNEPGSGPRHVAIYDGRLYTLLELKSLLAAHSLPDAQFFTKTSTMFNPPTQPNYMLAAAILLPKPNATFTVPYIYVSNRNDPSPEGDSVAIFSIANPDAPELIAEVRTGLDHLRGMAFGGPDDKYLVAGGANGGGVKVFERTEGGKNLKLIAEDPSVKAPTGFIWV</sequence>
<dbReference type="AlphaFoldDB" id="A0A9P5UD69"/>
<dbReference type="InterPro" id="IPR050282">
    <property type="entry name" value="Cycloisomerase_2"/>
</dbReference>
<dbReference type="InterPro" id="IPR015943">
    <property type="entry name" value="WD40/YVTN_repeat-like_dom_sf"/>
</dbReference>